<dbReference type="InterPro" id="IPR006316">
    <property type="entry name" value="Trp_synth_b-like"/>
</dbReference>
<gene>
    <name evidence="12" type="primary">trpB</name>
    <name evidence="14" type="ordered locus">A2cp1_3889</name>
</gene>
<evidence type="ECO:0000256" key="2">
    <source>
        <dbReference type="ARBA" id="ARBA00002786"/>
    </source>
</evidence>
<comment type="subunit">
    <text evidence="5 12">Tetramer of two alpha and two beta chains.</text>
</comment>
<dbReference type="GO" id="GO:0052684">
    <property type="term" value="F:L-serine hydro-lyase (adding indole, L-tryptophan-forming) activity"/>
    <property type="evidence" value="ECO:0007669"/>
    <property type="project" value="TreeGrafter"/>
</dbReference>
<evidence type="ECO:0000256" key="4">
    <source>
        <dbReference type="ARBA" id="ARBA00009982"/>
    </source>
</evidence>
<comment type="function">
    <text evidence="2 12">The beta subunit is responsible for the synthesis of L-tryptophan from indole and L-serine.</text>
</comment>
<evidence type="ECO:0000256" key="12">
    <source>
        <dbReference type="HAMAP-Rule" id="MF_00133"/>
    </source>
</evidence>
<dbReference type="PROSITE" id="PS00168">
    <property type="entry name" value="TRP_SYNTHASE_BETA"/>
    <property type="match status" value="1"/>
</dbReference>
<dbReference type="GO" id="GO:0004834">
    <property type="term" value="F:tryptophan synthase activity"/>
    <property type="evidence" value="ECO:0007669"/>
    <property type="project" value="UniProtKB-UniRule"/>
</dbReference>
<dbReference type="InterPro" id="IPR006654">
    <property type="entry name" value="Trp_synth_beta"/>
</dbReference>
<evidence type="ECO:0000256" key="10">
    <source>
        <dbReference type="ARBA" id="ARBA00023239"/>
    </source>
</evidence>
<keyword evidence="8 12" id="KW-0663">Pyridoxal phosphate</keyword>
<dbReference type="PIRSF" id="PIRSF500824">
    <property type="entry name" value="TrpB_prok"/>
    <property type="match status" value="1"/>
</dbReference>
<dbReference type="SUPFAM" id="SSF53686">
    <property type="entry name" value="Tryptophan synthase beta subunit-like PLP-dependent enzymes"/>
    <property type="match status" value="1"/>
</dbReference>
<dbReference type="AlphaFoldDB" id="B8J7N2"/>
<dbReference type="EC" id="4.2.1.20" evidence="12"/>
<protein>
    <recommendedName>
        <fullName evidence="12">Tryptophan synthase beta chain</fullName>
        <ecNumber evidence="12">4.2.1.20</ecNumber>
    </recommendedName>
</protein>
<dbReference type="UniPathway" id="UPA00035">
    <property type="reaction ID" value="UER00044"/>
</dbReference>
<evidence type="ECO:0000313" key="15">
    <source>
        <dbReference type="Proteomes" id="UP000007089"/>
    </source>
</evidence>
<feature type="domain" description="Tryptophan synthase beta chain-like PALP" evidence="13">
    <location>
        <begin position="75"/>
        <end position="412"/>
    </location>
</feature>
<keyword evidence="9 12" id="KW-0057">Aromatic amino acid biosynthesis</keyword>
<accession>B8J7N2</accession>
<evidence type="ECO:0000256" key="7">
    <source>
        <dbReference type="ARBA" id="ARBA00022822"/>
    </source>
</evidence>
<organism evidence="14 15">
    <name type="scientific">Anaeromyxobacter dehalogenans (strain ATCC BAA-258 / DSM 21875 / 2CP-1)</name>
    <dbReference type="NCBI Taxonomy" id="455488"/>
    <lineage>
        <taxon>Bacteria</taxon>
        <taxon>Pseudomonadati</taxon>
        <taxon>Myxococcota</taxon>
        <taxon>Myxococcia</taxon>
        <taxon>Myxococcales</taxon>
        <taxon>Cystobacterineae</taxon>
        <taxon>Anaeromyxobacteraceae</taxon>
        <taxon>Anaeromyxobacter</taxon>
    </lineage>
</organism>
<dbReference type="InterPro" id="IPR023026">
    <property type="entry name" value="Trp_synth_beta/beta-like"/>
</dbReference>
<comment type="catalytic activity">
    <reaction evidence="11 12">
        <text>(1S,2R)-1-C-(indol-3-yl)glycerol 3-phosphate + L-serine = D-glyceraldehyde 3-phosphate + L-tryptophan + H2O</text>
        <dbReference type="Rhea" id="RHEA:10532"/>
        <dbReference type="ChEBI" id="CHEBI:15377"/>
        <dbReference type="ChEBI" id="CHEBI:33384"/>
        <dbReference type="ChEBI" id="CHEBI:57912"/>
        <dbReference type="ChEBI" id="CHEBI:58866"/>
        <dbReference type="ChEBI" id="CHEBI:59776"/>
        <dbReference type="EC" id="4.2.1.20"/>
    </reaction>
</comment>
<dbReference type="CDD" id="cd06446">
    <property type="entry name" value="Trp-synth_B"/>
    <property type="match status" value="1"/>
</dbReference>
<evidence type="ECO:0000256" key="5">
    <source>
        <dbReference type="ARBA" id="ARBA00011270"/>
    </source>
</evidence>
<evidence type="ECO:0000256" key="3">
    <source>
        <dbReference type="ARBA" id="ARBA00004733"/>
    </source>
</evidence>
<dbReference type="PANTHER" id="PTHR48077:SF6">
    <property type="entry name" value="TRYPTOPHAN SYNTHASE"/>
    <property type="match status" value="1"/>
</dbReference>
<keyword evidence="15" id="KW-1185">Reference proteome</keyword>
<evidence type="ECO:0000256" key="1">
    <source>
        <dbReference type="ARBA" id="ARBA00001933"/>
    </source>
</evidence>
<dbReference type="InterPro" id="IPR006653">
    <property type="entry name" value="Trp_synth_b_CS"/>
</dbReference>
<keyword evidence="7 12" id="KW-0822">Tryptophan biosynthesis</keyword>
<evidence type="ECO:0000313" key="14">
    <source>
        <dbReference type="EMBL" id="ACL67212.1"/>
    </source>
</evidence>
<evidence type="ECO:0000256" key="11">
    <source>
        <dbReference type="ARBA" id="ARBA00049047"/>
    </source>
</evidence>
<comment type="similarity">
    <text evidence="4 12">Belongs to the TrpB family.</text>
</comment>
<name>B8J7N2_ANAD2</name>
<dbReference type="HAMAP" id="MF_00133">
    <property type="entry name" value="Trp_synth_beta"/>
    <property type="match status" value="1"/>
</dbReference>
<comment type="cofactor">
    <cofactor evidence="1 12">
        <name>pyridoxal 5'-phosphate</name>
        <dbReference type="ChEBI" id="CHEBI:597326"/>
    </cofactor>
</comment>
<reference evidence="14" key="1">
    <citation type="submission" date="2009-01" db="EMBL/GenBank/DDBJ databases">
        <title>Complete sequence of Anaeromyxobacter dehalogenans 2CP-1.</title>
        <authorList>
            <consortium name="US DOE Joint Genome Institute"/>
            <person name="Lucas S."/>
            <person name="Copeland A."/>
            <person name="Lapidus A."/>
            <person name="Glavina del Rio T."/>
            <person name="Dalin E."/>
            <person name="Tice H."/>
            <person name="Bruce D."/>
            <person name="Goodwin L."/>
            <person name="Pitluck S."/>
            <person name="Saunders E."/>
            <person name="Brettin T."/>
            <person name="Detter J.C."/>
            <person name="Han C."/>
            <person name="Larimer F."/>
            <person name="Land M."/>
            <person name="Hauser L."/>
            <person name="Kyrpides N."/>
            <person name="Ovchinnikova G."/>
            <person name="Beliaev A.S."/>
            <person name="Richardson P."/>
        </authorList>
    </citation>
    <scope>NUCLEOTIDE SEQUENCE</scope>
    <source>
        <strain evidence="14">2CP-1</strain>
    </source>
</reference>
<dbReference type="GO" id="GO:0030170">
    <property type="term" value="F:pyridoxal phosphate binding"/>
    <property type="evidence" value="ECO:0007669"/>
    <property type="project" value="InterPro"/>
</dbReference>
<dbReference type="NCBIfam" id="TIGR01415">
    <property type="entry name" value="trpB_rel"/>
    <property type="match status" value="1"/>
</dbReference>
<dbReference type="GO" id="GO:0005737">
    <property type="term" value="C:cytoplasm"/>
    <property type="evidence" value="ECO:0007669"/>
    <property type="project" value="TreeGrafter"/>
</dbReference>
<dbReference type="KEGG" id="acp:A2cp1_3889"/>
<dbReference type="HOGENOM" id="CLU_042858_1_0_7"/>
<dbReference type="Proteomes" id="UP000007089">
    <property type="component" value="Chromosome"/>
</dbReference>
<dbReference type="InterPro" id="IPR036052">
    <property type="entry name" value="TrpB-like_PALP_sf"/>
</dbReference>
<comment type="pathway">
    <text evidence="3 12">Amino-acid biosynthesis; L-tryptophan biosynthesis; L-tryptophan from chorismate: step 5/5.</text>
</comment>
<sequence>MQTKFLLGENQIPTHWYNVIPDLPEPLSPVIHPATGKPASPDDLVRIFPPQLIEQEVSTQRWIQIPEPVREIYRLWRPAPLFRAHRLEKALGTPAHIYYKYEGVSPAGSHKPNTAVPQAYYNKLAGTKRLATETGAGQWGSSIALAAQMFGLACTVYMVKVSYGQKPYRRSMMQLWGAEVIPSPSDRTAAGRGILAADPESPGSLGVAISEAVEDAVTHEDTRYALGSVLNHVCLHQTVIGLEAKEQLKLAGEYPDVVIGCHGGGSNFAGIGFPFLADKAAGKDVRILAIEPSSCPTLTKGAYTFDYGDTAKMAPIMRMYTLGHDFMPPGIHAGGLRYHGASPLVSQLVHAGLVEARAVGQLACFEAAVQFARAEGIIPAPESSHAIRGAVEEALRAKEEGRERVILFNLSGHGHVDMTSYDQFLSGKLDDFEYPEEKVRASLAHLPKVEL</sequence>
<dbReference type="Pfam" id="PF00291">
    <property type="entry name" value="PALP"/>
    <property type="match status" value="1"/>
</dbReference>
<evidence type="ECO:0000256" key="8">
    <source>
        <dbReference type="ARBA" id="ARBA00022898"/>
    </source>
</evidence>
<dbReference type="RefSeq" id="WP_015934949.1">
    <property type="nucleotide sequence ID" value="NC_011891.1"/>
</dbReference>
<dbReference type="PIRSF" id="PIRSF001413">
    <property type="entry name" value="Trp_syn_beta"/>
    <property type="match status" value="1"/>
</dbReference>
<feature type="modified residue" description="N6-(pyridoxal phosphate)lysine" evidence="12">
    <location>
        <position position="111"/>
    </location>
</feature>
<dbReference type="NCBIfam" id="NF009057">
    <property type="entry name" value="PRK12391.1"/>
    <property type="match status" value="1"/>
</dbReference>
<proteinExistence type="inferred from homology"/>
<dbReference type="EMBL" id="CP001359">
    <property type="protein sequence ID" value="ACL67212.1"/>
    <property type="molecule type" value="Genomic_DNA"/>
</dbReference>
<dbReference type="PANTHER" id="PTHR48077">
    <property type="entry name" value="TRYPTOPHAN SYNTHASE-RELATED"/>
    <property type="match status" value="1"/>
</dbReference>
<dbReference type="InterPro" id="IPR001926">
    <property type="entry name" value="TrpB-like_PALP"/>
</dbReference>
<keyword evidence="10 12" id="KW-0456">Lyase</keyword>
<keyword evidence="6 12" id="KW-0028">Amino-acid biosynthesis</keyword>
<evidence type="ECO:0000256" key="9">
    <source>
        <dbReference type="ARBA" id="ARBA00023141"/>
    </source>
</evidence>
<evidence type="ECO:0000259" key="13">
    <source>
        <dbReference type="Pfam" id="PF00291"/>
    </source>
</evidence>
<evidence type="ECO:0000256" key="6">
    <source>
        <dbReference type="ARBA" id="ARBA00022605"/>
    </source>
</evidence>
<dbReference type="Gene3D" id="3.40.50.1100">
    <property type="match status" value="2"/>
</dbReference>